<dbReference type="PANTHER" id="PTHR35400">
    <property type="entry name" value="SLR1083 PROTEIN"/>
    <property type="match status" value="1"/>
</dbReference>
<name>A0A561EQH5_9ACTN</name>
<dbReference type="InterPro" id="IPR011335">
    <property type="entry name" value="Restrct_endonuc-II-like"/>
</dbReference>
<keyword evidence="3" id="KW-1185">Reference proteome</keyword>
<feature type="domain" description="Putative restriction endonuclease" evidence="1">
    <location>
        <begin position="24"/>
        <end position="185"/>
    </location>
</feature>
<dbReference type="InterPro" id="IPR012296">
    <property type="entry name" value="Nuclease_put_TT1808"/>
</dbReference>
<evidence type="ECO:0000313" key="2">
    <source>
        <dbReference type="EMBL" id="TWE17839.1"/>
    </source>
</evidence>
<sequence length="191" mass="20569">MAAMPSIEQPNAGLSRSAEDELLDAFLNLSTPAGFRAELIEGEIVVTPPPDGNHEAAFAIISKQLYRMSRDEVHVSGAKGLITPRGRFIPDGTVGHEGLFDDQEPWMPAAGVLLVFEITSSRPSTDREAKRLGYAAAGIPLYLLVDRTDGALTLFSSPENGDYRDLNRVSFGKPLELPAPFAFTLDSALLG</sequence>
<evidence type="ECO:0000313" key="3">
    <source>
        <dbReference type="Proteomes" id="UP000318416"/>
    </source>
</evidence>
<dbReference type="Proteomes" id="UP000318416">
    <property type="component" value="Unassembled WGS sequence"/>
</dbReference>
<dbReference type="AlphaFoldDB" id="A0A561EQH5"/>
<accession>A0A561EQH5</accession>
<keyword evidence="2" id="KW-0255">Endonuclease</keyword>
<keyword evidence="2" id="KW-0378">Hydrolase</keyword>
<dbReference type="Gene3D" id="3.90.1570.10">
    <property type="entry name" value="tt1808, chain A"/>
    <property type="match status" value="1"/>
</dbReference>
<dbReference type="CDD" id="cd06260">
    <property type="entry name" value="DUF820-like"/>
    <property type="match status" value="1"/>
</dbReference>
<dbReference type="GO" id="GO:0004519">
    <property type="term" value="F:endonuclease activity"/>
    <property type="evidence" value="ECO:0007669"/>
    <property type="project" value="UniProtKB-KW"/>
</dbReference>
<organism evidence="2 3">
    <name type="scientific">Kitasatospora atroaurantiaca</name>
    <dbReference type="NCBI Taxonomy" id="285545"/>
    <lineage>
        <taxon>Bacteria</taxon>
        <taxon>Bacillati</taxon>
        <taxon>Actinomycetota</taxon>
        <taxon>Actinomycetes</taxon>
        <taxon>Kitasatosporales</taxon>
        <taxon>Streptomycetaceae</taxon>
        <taxon>Kitasatospora</taxon>
    </lineage>
</organism>
<gene>
    <name evidence="2" type="ORF">FB465_2877</name>
</gene>
<evidence type="ECO:0000259" key="1">
    <source>
        <dbReference type="Pfam" id="PF05685"/>
    </source>
</evidence>
<dbReference type="PANTHER" id="PTHR35400:SF3">
    <property type="entry name" value="SLL1072 PROTEIN"/>
    <property type="match status" value="1"/>
</dbReference>
<dbReference type="SUPFAM" id="SSF52980">
    <property type="entry name" value="Restriction endonuclease-like"/>
    <property type="match status" value="1"/>
</dbReference>
<proteinExistence type="predicted"/>
<dbReference type="EMBL" id="VIVR01000001">
    <property type="protein sequence ID" value="TWE17839.1"/>
    <property type="molecule type" value="Genomic_DNA"/>
</dbReference>
<comment type="caution">
    <text evidence="2">The sequence shown here is derived from an EMBL/GenBank/DDBJ whole genome shotgun (WGS) entry which is preliminary data.</text>
</comment>
<keyword evidence="2" id="KW-0540">Nuclease</keyword>
<reference evidence="2 3" key="1">
    <citation type="submission" date="2019-06" db="EMBL/GenBank/DDBJ databases">
        <title>Sequencing the genomes of 1000 actinobacteria strains.</title>
        <authorList>
            <person name="Klenk H.-P."/>
        </authorList>
    </citation>
    <scope>NUCLEOTIDE SEQUENCE [LARGE SCALE GENOMIC DNA]</scope>
    <source>
        <strain evidence="2 3">DSM 41649</strain>
    </source>
</reference>
<dbReference type="Pfam" id="PF05685">
    <property type="entry name" value="Uma2"/>
    <property type="match status" value="1"/>
</dbReference>
<dbReference type="InterPro" id="IPR008538">
    <property type="entry name" value="Uma2"/>
</dbReference>
<protein>
    <submittedName>
        <fullName evidence="2">Uma2 family endonuclease</fullName>
    </submittedName>
</protein>